<dbReference type="AlphaFoldDB" id="W9XRE0"/>
<reference evidence="2 3" key="1">
    <citation type="submission" date="2013-03" db="EMBL/GenBank/DDBJ databases">
        <title>The Genome Sequence of Capronia epimyces CBS 606.96.</title>
        <authorList>
            <consortium name="The Broad Institute Genomics Platform"/>
            <person name="Cuomo C."/>
            <person name="de Hoog S."/>
            <person name="Gorbushina A."/>
            <person name="Walker B."/>
            <person name="Young S.K."/>
            <person name="Zeng Q."/>
            <person name="Gargeya S."/>
            <person name="Fitzgerald M."/>
            <person name="Haas B."/>
            <person name="Abouelleil A."/>
            <person name="Allen A.W."/>
            <person name="Alvarado L."/>
            <person name="Arachchi H.M."/>
            <person name="Berlin A.M."/>
            <person name="Chapman S.B."/>
            <person name="Gainer-Dewar J."/>
            <person name="Goldberg J."/>
            <person name="Griggs A."/>
            <person name="Gujja S."/>
            <person name="Hansen M."/>
            <person name="Howarth C."/>
            <person name="Imamovic A."/>
            <person name="Ireland A."/>
            <person name="Larimer J."/>
            <person name="McCowan C."/>
            <person name="Murphy C."/>
            <person name="Pearson M."/>
            <person name="Poon T.W."/>
            <person name="Priest M."/>
            <person name="Roberts A."/>
            <person name="Saif S."/>
            <person name="Shea T."/>
            <person name="Sisk P."/>
            <person name="Sykes S."/>
            <person name="Wortman J."/>
            <person name="Nusbaum C."/>
            <person name="Birren B."/>
        </authorList>
    </citation>
    <scope>NUCLEOTIDE SEQUENCE [LARGE SCALE GENOMIC DNA]</scope>
    <source>
        <strain evidence="2 3">CBS 606.96</strain>
    </source>
</reference>
<dbReference type="GeneID" id="19171930"/>
<dbReference type="Proteomes" id="UP000019478">
    <property type="component" value="Unassembled WGS sequence"/>
</dbReference>
<dbReference type="InterPro" id="IPR021833">
    <property type="entry name" value="DUF3425"/>
</dbReference>
<gene>
    <name evidence="2" type="ORF">A1O3_07835</name>
</gene>
<feature type="compositionally biased region" description="Low complexity" evidence="1">
    <location>
        <begin position="83"/>
        <end position="92"/>
    </location>
</feature>
<dbReference type="GO" id="GO:0003700">
    <property type="term" value="F:DNA-binding transcription factor activity"/>
    <property type="evidence" value="ECO:0007669"/>
    <property type="project" value="InterPro"/>
</dbReference>
<dbReference type="OrthoDB" id="2245989at2759"/>
<dbReference type="PANTHER" id="PTHR38116:SF9">
    <property type="entry name" value="BZIP DOMAIN-CONTAINING PROTEIN"/>
    <property type="match status" value="1"/>
</dbReference>
<feature type="region of interest" description="Disordered" evidence="1">
    <location>
        <begin position="1"/>
        <end position="92"/>
    </location>
</feature>
<dbReference type="InterPro" id="IPR046347">
    <property type="entry name" value="bZIP_sf"/>
</dbReference>
<dbReference type="PANTHER" id="PTHR38116">
    <property type="entry name" value="CHROMOSOME 7, WHOLE GENOME SHOTGUN SEQUENCE"/>
    <property type="match status" value="1"/>
</dbReference>
<dbReference type="RefSeq" id="XP_007736130.1">
    <property type="nucleotide sequence ID" value="XM_007737940.1"/>
</dbReference>
<dbReference type="Gene3D" id="1.20.5.170">
    <property type="match status" value="1"/>
</dbReference>
<dbReference type="STRING" id="1182542.W9XRE0"/>
<dbReference type="eggNOG" id="ENOG502S26C">
    <property type="taxonomic scope" value="Eukaryota"/>
</dbReference>
<feature type="compositionally biased region" description="Basic residues" evidence="1">
    <location>
        <begin position="41"/>
        <end position="51"/>
    </location>
</feature>
<protein>
    <recommendedName>
        <fullName evidence="4">BZIP domain-containing protein</fullName>
    </recommendedName>
</protein>
<keyword evidence="3" id="KW-1185">Reference proteome</keyword>
<evidence type="ECO:0000256" key="1">
    <source>
        <dbReference type="SAM" id="MobiDB-lite"/>
    </source>
</evidence>
<accession>W9XRE0</accession>
<feature type="compositionally biased region" description="Basic and acidic residues" evidence="1">
    <location>
        <begin position="52"/>
        <end position="65"/>
    </location>
</feature>
<evidence type="ECO:0000313" key="2">
    <source>
        <dbReference type="EMBL" id="EXJ79556.1"/>
    </source>
</evidence>
<dbReference type="EMBL" id="AMGY01000007">
    <property type="protein sequence ID" value="EXJ79556.1"/>
    <property type="molecule type" value="Genomic_DNA"/>
</dbReference>
<dbReference type="SUPFAM" id="SSF57959">
    <property type="entry name" value="Leucine zipper domain"/>
    <property type="match status" value="1"/>
</dbReference>
<proteinExistence type="predicted"/>
<evidence type="ECO:0008006" key="4">
    <source>
        <dbReference type="Google" id="ProtNLM"/>
    </source>
</evidence>
<evidence type="ECO:0000313" key="3">
    <source>
        <dbReference type="Proteomes" id="UP000019478"/>
    </source>
</evidence>
<dbReference type="Pfam" id="PF11905">
    <property type="entry name" value="DUF3425"/>
    <property type="match status" value="1"/>
</dbReference>
<dbReference type="HOGENOM" id="CLU_037870_1_0_1"/>
<comment type="caution">
    <text evidence="2">The sequence shown here is derived from an EMBL/GenBank/DDBJ whole genome shotgun (WGS) entry which is preliminary data.</text>
</comment>
<sequence>MPNNKNQSQETRKAKAPDLKVPQPGEDAAERKRMLNILAQRRYRQRRKQHVQRLEARVNADHDGDGDGDGGGAINRPTPQNPSPSMSTSTSMSPSILAIAADRRRHLKYNAEPEPKPTPPAGLEFRDLLPFQVQSGKVARDWTPNGDQASVAQQEEHDHCAIFNENMFDFPIDEDEQCLWDNDLSWSGPSLASPSTPLSETTRVSSIQDTSTSSPLACVPAGERLTTANPATTTKMAFVTQDQDQNQNQNQNMQYSFADDALLEMTELKLLHGCMSIARRMNLQHLIWSLTSLSPFTLTFSSSSSSSFTSTEPDTAQFTHLPPNLQPTLVQLSTPHHPIIDLLPWPAVRDRLIMVLSQPPEARPAGAASPTALLDLVYDLEDSAEGVRIFGDDPFSAQSWEVGETVFRAWWWMFDRDVVRRSNELRALRGAPMLGSGTGTVLGEVR</sequence>
<organism evidence="2 3">
    <name type="scientific">Capronia epimyces CBS 606.96</name>
    <dbReference type="NCBI Taxonomy" id="1182542"/>
    <lineage>
        <taxon>Eukaryota</taxon>
        <taxon>Fungi</taxon>
        <taxon>Dikarya</taxon>
        <taxon>Ascomycota</taxon>
        <taxon>Pezizomycotina</taxon>
        <taxon>Eurotiomycetes</taxon>
        <taxon>Chaetothyriomycetidae</taxon>
        <taxon>Chaetothyriales</taxon>
        <taxon>Herpotrichiellaceae</taxon>
        <taxon>Capronia</taxon>
    </lineage>
</organism>
<name>W9XRE0_9EURO</name>